<accession>A0ABM3QLZ9</accession>
<evidence type="ECO:0000313" key="1">
    <source>
        <dbReference type="Proteomes" id="UP000813463"/>
    </source>
</evidence>
<protein>
    <recommendedName>
        <fullName evidence="3">MATH domain-containing protein</fullName>
    </recommendedName>
</protein>
<reference evidence="1" key="1">
    <citation type="journal article" date="2021" name="Nat. Commun.">
        <title>Genomic analyses provide insights into spinach domestication and the genetic basis of agronomic traits.</title>
        <authorList>
            <person name="Cai X."/>
            <person name="Sun X."/>
            <person name="Xu C."/>
            <person name="Sun H."/>
            <person name="Wang X."/>
            <person name="Ge C."/>
            <person name="Zhang Z."/>
            <person name="Wang Q."/>
            <person name="Fei Z."/>
            <person name="Jiao C."/>
            <person name="Wang Q."/>
        </authorList>
    </citation>
    <scope>NUCLEOTIDE SEQUENCE [LARGE SCALE GENOMIC DNA]</scope>
    <source>
        <strain evidence="1">cv. Varoflay</strain>
    </source>
</reference>
<sequence length="241" mass="27173">MLEEEREFGDQNTISLHKCSSKCVPKELSALATVSPLQLHESVTAMQRFKGTNVGSNLVSQFQNPTVVDMETLSDICFCTKEKFHGVDVSSHMIPILQKIWDKHGNIIQGHVLHSDSFLTCTLESLAKIIIILQSDSGKSLNDSQAKYLNSTLLDLRSMHLKLEWLVPFVEKALVLHKEKITMELEMVESELEAELCEVKRRLVEQRKLVSESQLVSTPFDVKDVLSKGHIHFIQGCSSNI</sequence>
<reference evidence="2" key="2">
    <citation type="submission" date="2025-08" db="UniProtKB">
        <authorList>
            <consortium name="RefSeq"/>
        </authorList>
    </citation>
    <scope>IDENTIFICATION</scope>
    <source>
        <tissue evidence="2">Leaf</tissue>
    </source>
</reference>
<dbReference type="RefSeq" id="XP_056684383.1">
    <property type="nucleotide sequence ID" value="XM_056828405.1"/>
</dbReference>
<dbReference type="Proteomes" id="UP000813463">
    <property type="component" value="Chromosome 5"/>
</dbReference>
<dbReference type="PANTHER" id="PTHR35358:SF7">
    <property type="entry name" value="EXPRESSED PROTEIN"/>
    <property type="match status" value="1"/>
</dbReference>
<proteinExistence type="predicted"/>
<gene>
    <name evidence="2" type="primary">LOC110805051</name>
</gene>
<name>A0ABM3QLZ9_SPIOL</name>
<evidence type="ECO:0008006" key="3">
    <source>
        <dbReference type="Google" id="ProtNLM"/>
    </source>
</evidence>
<dbReference type="GeneID" id="110805051"/>
<dbReference type="PANTHER" id="PTHR35358">
    <property type="entry name" value="OS06G0711100 PROTEIN"/>
    <property type="match status" value="1"/>
</dbReference>
<evidence type="ECO:0000313" key="2">
    <source>
        <dbReference type="RefSeq" id="XP_056684383.1"/>
    </source>
</evidence>
<organism evidence="1 2">
    <name type="scientific">Spinacia oleracea</name>
    <name type="common">Spinach</name>
    <dbReference type="NCBI Taxonomy" id="3562"/>
    <lineage>
        <taxon>Eukaryota</taxon>
        <taxon>Viridiplantae</taxon>
        <taxon>Streptophyta</taxon>
        <taxon>Embryophyta</taxon>
        <taxon>Tracheophyta</taxon>
        <taxon>Spermatophyta</taxon>
        <taxon>Magnoliopsida</taxon>
        <taxon>eudicotyledons</taxon>
        <taxon>Gunneridae</taxon>
        <taxon>Pentapetalae</taxon>
        <taxon>Caryophyllales</taxon>
        <taxon>Chenopodiaceae</taxon>
        <taxon>Chenopodioideae</taxon>
        <taxon>Anserineae</taxon>
        <taxon>Spinacia</taxon>
    </lineage>
</organism>
<dbReference type="Pfam" id="PF05278">
    <property type="entry name" value="PEARLI-4"/>
    <property type="match status" value="1"/>
</dbReference>
<dbReference type="InterPro" id="IPR007942">
    <property type="entry name" value="PLipase-like"/>
</dbReference>
<keyword evidence="1" id="KW-1185">Reference proteome</keyword>